<dbReference type="SUPFAM" id="SSF101874">
    <property type="entry name" value="YceI-like"/>
    <property type="match status" value="1"/>
</dbReference>
<dbReference type="Gene3D" id="2.40.128.110">
    <property type="entry name" value="Lipid/polyisoprenoid-binding, YceI-like"/>
    <property type="match status" value="1"/>
</dbReference>
<dbReference type="InterPro" id="IPR007372">
    <property type="entry name" value="Lipid/polyisoprenoid-bd_YceI"/>
</dbReference>
<evidence type="ECO:0000259" key="3">
    <source>
        <dbReference type="SMART" id="SM00867"/>
    </source>
</evidence>
<evidence type="ECO:0000256" key="2">
    <source>
        <dbReference type="SAM" id="SignalP"/>
    </source>
</evidence>
<comment type="caution">
    <text evidence="4">The sequence shown here is derived from an EMBL/GenBank/DDBJ whole genome shotgun (WGS) entry which is preliminary data.</text>
</comment>
<protein>
    <submittedName>
        <fullName evidence="4">YceI family protein</fullName>
    </submittedName>
</protein>
<name>A0ABS7WV17_9GAMM</name>
<reference evidence="4 5" key="1">
    <citation type="submission" date="2021-05" db="EMBL/GenBank/DDBJ databases">
        <title>Petroleum and Energy Research Collection (APPE): ex situ preservation of microbial diversity associated with the oil industry and exploitation of its biotechnological potential.</title>
        <authorList>
            <person name="Paixao C.T.M."/>
            <person name="Gomes M.B."/>
            <person name="Oliveira V.M."/>
        </authorList>
    </citation>
    <scope>NUCLEOTIDE SEQUENCE [LARGE SCALE GENOMIC DNA]</scope>
    <source>
        <strain evidence="4 5">LIT2</strain>
    </source>
</reference>
<keyword evidence="2" id="KW-0732">Signal</keyword>
<evidence type="ECO:0000256" key="1">
    <source>
        <dbReference type="SAM" id="MobiDB-lite"/>
    </source>
</evidence>
<evidence type="ECO:0000313" key="4">
    <source>
        <dbReference type="EMBL" id="MBZ9566458.1"/>
    </source>
</evidence>
<feature type="compositionally biased region" description="Low complexity" evidence="1">
    <location>
        <begin position="36"/>
        <end position="51"/>
    </location>
</feature>
<dbReference type="EMBL" id="JAGXFD010000001">
    <property type="protein sequence ID" value="MBZ9566458.1"/>
    <property type="molecule type" value="Genomic_DNA"/>
</dbReference>
<feature type="signal peptide" evidence="2">
    <location>
        <begin position="1"/>
        <end position="24"/>
    </location>
</feature>
<feature type="chain" id="PRO_5046152011" evidence="2">
    <location>
        <begin position="25"/>
        <end position="256"/>
    </location>
</feature>
<feature type="region of interest" description="Disordered" evidence="1">
    <location>
        <begin position="33"/>
        <end position="63"/>
    </location>
</feature>
<organism evidence="4 5">
    <name type="scientific">Modicisalibacter tunisiensis</name>
    <dbReference type="NCBI Taxonomy" id="390637"/>
    <lineage>
        <taxon>Bacteria</taxon>
        <taxon>Pseudomonadati</taxon>
        <taxon>Pseudomonadota</taxon>
        <taxon>Gammaproteobacteria</taxon>
        <taxon>Oceanospirillales</taxon>
        <taxon>Halomonadaceae</taxon>
        <taxon>Modicisalibacter</taxon>
    </lineage>
</organism>
<dbReference type="Proteomes" id="UP001319883">
    <property type="component" value="Unassembled WGS sequence"/>
</dbReference>
<dbReference type="RefSeq" id="WP_224420149.1">
    <property type="nucleotide sequence ID" value="NZ_JAGXFD010000001.1"/>
</dbReference>
<sequence>MCKRRRLPANLQVMRLLIAGAILALGLAGCAGGPSPGEASPGEASPGEPGPRTLATARPLPTQGATEYRILPESSELRLRVYRGGPLADLGHNHVIVTSRIEGRLYLQPQLADSGFALRVSVDGFQVDPAQARGQEGKDFAGQLSAEDRQATKDNMLGPEVLDAKAYPSITLRSLGLTGPPWYPRITLRITLHGVSRDYVVPTAIVREPGRLAAIGGLHIRQSDFGITPFTALGGGLRVKDGVDIAFHFVAAPVAN</sequence>
<keyword evidence="5" id="KW-1185">Reference proteome</keyword>
<dbReference type="PROSITE" id="PS51257">
    <property type="entry name" value="PROKAR_LIPOPROTEIN"/>
    <property type="match status" value="1"/>
</dbReference>
<dbReference type="SMART" id="SM00867">
    <property type="entry name" value="YceI"/>
    <property type="match status" value="1"/>
</dbReference>
<dbReference type="InterPro" id="IPR036761">
    <property type="entry name" value="TTHA0802/YceI-like_sf"/>
</dbReference>
<dbReference type="Pfam" id="PF04264">
    <property type="entry name" value="YceI"/>
    <property type="match status" value="1"/>
</dbReference>
<feature type="domain" description="Lipid/polyisoprenoid-binding YceI-like" evidence="3">
    <location>
        <begin position="67"/>
        <end position="252"/>
    </location>
</feature>
<evidence type="ECO:0000313" key="5">
    <source>
        <dbReference type="Proteomes" id="UP001319883"/>
    </source>
</evidence>
<proteinExistence type="predicted"/>
<accession>A0ABS7WV17</accession>
<gene>
    <name evidence="4" type="ORF">KGQ91_01960</name>
</gene>